<dbReference type="Proteomes" id="UP001219389">
    <property type="component" value="Unassembled WGS sequence"/>
</dbReference>
<gene>
    <name evidence="5" type="ORF">F3B98_10385</name>
    <name evidence="6" type="ORF">PO382_16480</name>
</gene>
<dbReference type="GO" id="GO:0003677">
    <property type="term" value="F:DNA binding"/>
    <property type="evidence" value="ECO:0007669"/>
    <property type="project" value="UniProtKB-KW"/>
</dbReference>
<dbReference type="EMBL" id="JAQNZF010000023">
    <property type="protein sequence ID" value="MDC2743818.1"/>
    <property type="molecule type" value="Genomic_DNA"/>
</dbReference>
<keyword evidence="3" id="KW-0238">DNA-binding</keyword>
<dbReference type="EMBL" id="VWFO01000010">
    <property type="protein sequence ID" value="KAA4664493.1"/>
    <property type="molecule type" value="Genomic_DNA"/>
</dbReference>
<proteinExistence type="inferred from homology"/>
<keyword evidence="5" id="KW-0255">Endonuclease</keyword>
<feature type="domain" description="Type I restriction modification DNA specificity" evidence="4">
    <location>
        <begin position="5"/>
        <end position="185"/>
    </location>
</feature>
<dbReference type="PANTHER" id="PTHR30408:SF13">
    <property type="entry name" value="TYPE I RESTRICTION ENZYME HINDI SPECIFICITY SUBUNIT"/>
    <property type="match status" value="1"/>
</dbReference>
<keyword evidence="5" id="KW-0378">Hydrolase</keyword>
<dbReference type="Pfam" id="PF01420">
    <property type="entry name" value="Methylase_S"/>
    <property type="match status" value="2"/>
</dbReference>
<evidence type="ECO:0000256" key="3">
    <source>
        <dbReference type="ARBA" id="ARBA00023125"/>
    </source>
</evidence>
<organism evidence="5 7">
    <name type="scientific">Bacteroides ovatus</name>
    <dbReference type="NCBI Taxonomy" id="28116"/>
    <lineage>
        <taxon>Bacteria</taxon>
        <taxon>Pseudomonadati</taxon>
        <taxon>Bacteroidota</taxon>
        <taxon>Bacteroidia</taxon>
        <taxon>Bacteroidales</taxon>
        <taxon>Bacteroidaceae</taxon>
        <taxon>Bacteroides</taxon>
    </lineage>
</organism>
<keyword evidence="5" id="KW-0540">Nuclease</keyword>
<name>A0A414E911_BACOV</name>
<comment type="similarity">
    <text evidence="1">Belongs to the type-I restriction system S methylase family.</text>
</comment>
<evidence type="ECO:0000313" key="6">
    <source>
        <dbReference type="EMBL" id="MDC2743818.1"/>
    </source>
</evidence>
<dbReference type="GO" id="GO:0009307">
    <property type="term" value="P:DNA restriction-modification system"/>
    <property type="evidence" value="ECO:0007669"/>
    <property type="project" value="UniProtKB-KW"/>
</dbReference>
<reference evidence="6" key="2">
    <citation type="submission" date="2022-10" db="EMBL/GenBank/DDBJ databases">
        <title>Human gut microbiome strain richness.</title>
        <authorList>
            <person name="Chen-Liaw A."/>
        </authorList>
    </citation>
    <scope>NUCLEOTIDE SEQUENCE</scope>
    <source>
        <strain evidence="6">BSD2780120875st1_E1_BSD2780120875_150330</strain>
    </source>
</reference>
<dbReference type="InterPro" id="IPR000055">
    <property type="entry name" value="Restrct_endonuc_typeI_TRD"/>
</dbReference>
<feature type="domain" description="Type I restriction modification DNA specificity" evidence="4">
    <location>
        <begin position="227"/>
        <end position="362"/>
    </location>
</feature>
<dbReference type="Proteomes" id="UP000435985">
    <property type="component" value="Unassembled WGS sequence"/>
</dbReference>
<dbReference type="AlphaFoldDB" id="A0A414E911"/>
<evidence type="ECO:0000259" key="4">
    <source>
        <dbReference type="Pfam" id="PF01420"/>
    </source>
</evidence>
<dbReference type="GO" id="GO:0004519">
    <property type="term" value="F:endonuclease activity"/>
    <property type="evidence" value="ECO:0007669"/>
    <property type="project" value="UniProtKB-KW"/>
</dbReference>
<protein>
    <submittedName>
        <fullName evidence="5">Restriction endonuclease subunit S</fullName>
    </submittedName>
</protein>
<reference evidence="5 7" key="1">
    <citation type="journal article" date="2019" name="Nat. Med.">
        <title>A library of human gut bacterial isolates paired with longitudinal multiomics data enables mechanistic microbiome research.</title>
        <authorList>
            <person name="Poyet M."/>
            <person name="Groussin M."/>
            <person name="Gibbons S.M."/>
            <person name="Avila-Pacheco J."/>
            <person name="Jiang X."/>
            <person name="Kearney S.M."/>
            <person name="Perrotta A.R."/>
            <person name="Berdy B."/>
            <person name="Zhao S."/>
            <person name="Lieberman T.D."/>
            <person name="Swanson P.K."/>
            <person name="Smith M."/>
            <person name="Roesemann S."/>
            <person name="Alexander J.E."/>
            <person name="Rich S.A."/>
            <person name="Livny J."/>
            <person name="Vlamakis H."/>
            <person name="Clish C."/>
            <person name="Bullock K."/>
            <person name="Deik A."/>
            <person name="Scott J."/>
            <person name="Pierce K.A."/>
            <person name="Xavier R.J."/>
            <person name="Alm E.J."/>
        </authorList>
    </citation>
    <scope>NUCLEOTIDE SEQUENCE [LARGE SCALE GENOMIC DNA]</scope>
    <source>
        <strain evidence="5 7">BIOML-A14</strain>
    </source>
</reference>
<dbReference type="CDD" id="cd17262">
    <property type="entry name" value="RMtype1_S_Aco12261I-TRD2-CR2"/>
    <property type="match status" value="1"/>
</dbReference>
<evidence type="ECO:0000313" key="7">
    <source>
        <dbReference type="Proteomes" id="UP000435985"/>
    </source>
</evidence>
<comment type="caution">
    <text evidence="5">The sequence shown here is derived from an EMBL/GenBank/DDBJ whole genome shotgun (WGS) entry which is preliminary data.</text>
</comment>
<evidence type="ECO:0000256" key="1">
    <source>
        <dbReference type="ARBA" id="ARBA00010923"/>
    </source>
</evidence>
<keyword evidence="2" id="KW-0680">Restriction system</keyword>
<dbReference type="RefSeq" id="WP_118161332.1">
    <property type="nucleotide sequence ID" value="NZ_JADMTR010000023.1"/>
</dbReference>
<dbReference type="SUPFAM" id="SSF116734">
    <property type="entry name" value="DNA methylase specificity domain"/>
    <property type="match status" value="2"/>
</dbReference>
<dbReference type="PANTHER" id="PTHR30408">
    <property type="entry name" value="TYPE-1 RESTRICTION ENZYME ECOKI SPECIFICITY PROTEIN"/>
    <property type="match status" value="1"/>
</dbReference>
<dbReference type="InterPro" id="IPR044946">
    <property type="entry name" value="Restrct_endonuc_typeI_TRD_sf"/>
</dbReference>
<sequence>MILTKYKLGEILDVTRGASLSGEYYATEGEYIRLTCGNFDYQNNCFKENKSKDNLYYVGDFKSEFLMEEGDIITPLTEQAIGLLGSTAIIPESGKYIQSQDVAKIICKEDLLDKDFAFYLISSALVKQQLSAAAQQTKIRHTSPDKIKDCTVWIPELSEQKRIGKLLRSIDRKIELNRAINQNLEAMAKQLYDYWFVQFDFPNEEGKPYKSSGGEMVWNEKLKRKIPNEWDNCKLKDFINLFDSKRIPLSSKDREERKGNYPYYGATGIMDYVNEYIFDGDYILLAEDGSTSDSKGFPIVQYIWGKNWVNNHAHIILPKNEQYLMFTYQMLRSIPAKQIETGSIQKKISQENLCEYNMVLPNSILIEKYESIISPLWEKRKLCIEEINALIKQRDELLPLLMNGQASVNSDLSDG</sequence>
<accession>A0A414E911</accession>
<evidence type="ECO:0000313" key="5">
    <source>
        <dbReference type="EMBL" id="KAA4664493.1"/>
    </source>
</evidence>
<dbReference type="Gene3D" id="3.90.220.20">
    <property type="entry name" value="DNA methylase specificity domains"/>
    <property type="match status" value="2"/>
</dbReference>
<evidence type="ECO:0000256" key="2">
    <source>
        <dbReference type="ARBA" id="ARBA00022747"/>
    </source>
</evidence>
<dbReference type="InterPro" id="IPR052021">
    <property type="entry name" value="Type-I_RS_S_subunit"/>
</dbReference>